<keyword evidence="7 9" id="KW-1133">Transmembrane helix</keyword>
<feature type="transmembrane region" description="Helical" evidence="9">
    <location>
        <begin position="40"/>
        <end position="61"/>
    </location>
</feature>
<evidence type="ECO:0000256" key="5">
    <source>
        <dbReference type="ARBA" id="ARBA00022741"/>
    </source>
</evidence>
<keyword evidence="3" id="KW-1003">Cell membrane</keyword>
<keyword evidence="8 9" id="KW-0472">Membrane</keyword>
<dbReference type="GO" id="GO:0016887">
    <property type="term" value="F:ATP hydrolysis activity"/>
    <property type="evidence" value="ECO:0007669"/>
    <property type="project" value="InterPro"/>
</dbReference>
<dbReference type="GO" id="GO:0005886">
    <property type="term" value="C:plasma membrane"/>
    <property type="evidence" value="ECO:0007669"/>
    <property type="project" value="UniProtKB-SubCell"/>
</dbReference>
<dbReference type="SUPFAM" id="SSF52540">
    <property type="entry name" value="P-loop containing nucleoside triphosphate hydrolases"/>
    <property type="match status" value="1"/>
</dbReference>
<gene>
    <name evidence="12" type="ORF">ASZ90_013090</name>
</gene>
<dbReference type="InterPro" id="IPR036640">
    <property type="entry name" value="ABC1_TM_sf"/>
</dbReference>
<feature type="transmembrane region" description="Helical" evidence="9">
    <location>
        <begin position="81"/>
        <end position="102"/>
    </location>
</feature>
<dbReference type="PANTHER" id="PTHR43394">
    <property type="entry name" value="ATP-DEPENDENT PERMEASE MDL1, MITOCHONDRIAL"/>
    <property type="match status" value="1"/>
</dbReference>
<evidence type="ECO:0000256" key="8">
    <source>
        <dbReference type="ARBA" id="ARBA00023136"/>
    </source>
</evidence>
<dbReference type="AlphaFoldDB" id="A0A0W8F8K7"/>
<evidence type="ECO:0000256" key="9">
    <source>
        <dbReference type="SAM" id="Phobius"/>
    </source>
</evidence>
<feature type="domain" description="ABC transmembrane type-1" evidence="11">
    <location>
        <begin position="42"/>
        <end position="333"/>
    </location>
</feature>
<dbReference type="Gene3D" id="1.20.1560.10">
    <property type="entry name" value="ABC transporter type 1, transmembrane domain"/>
    <property type="match status" value="1"/>
</dbReference>
<keyword evidence="6 12" id="KW-0067">ATP-binding</keyword>
<evidence type="ECO:0000256" key="2">
    <source>
        <dbReference type="ARBA" id="ARBA00022448"/>
    </source>
</evidence>
<dbReference type="Pfam" id="PF00005">
    <property type="entry name" value="ABC_tran"/>
    <property type="match status" value="1"/>
</dbReference>
<dbReference type="GO" id="GO:0015421">
    <property type="term" value="F:ABC-type oligopeptide transporter activity"/>
    <property type="evidence" value="ECO:0007669"/>
    <property type="project" value="TreeGrafter"/>
</dbReference>
<reference evidence="12" key="1">
    <citation type="journal article" date="2015" name="Proc. Natl. Acad. Sci. U.S.A.">
        <title>Networks of energetic and metabolic interactions define dynamics in microbial communities.</title>
        <authorList>
            <person name="Embree M."/>
            <person name="Liu J.K."/>
            <person name="Al-Bassam M.M."/>
            <person name="Zengler K."/>
        </authorList>
    </citation>
    <scope>NUCLEOTIDE SEQUENCE</scope>
</reference>
<name>A0A0W8F8K7_9ZZZZ</name>
<feature type="transmembrane region" description="Helical" evidence="9">
    <location>
        <begin position="178"/>
        <end position="206"/>
    </location>
</feature>
<evidence type="ECO:0000256" key="1">
    <source>
        <dbReference type="ARBA" id="ARBA00004651"/>
    </source>
</evidence>
<dbReference type="EMBL" id="LNQE01001456">
    <property type="protein sequence ID" value="KUG17232.1"/>
    <property type="molecule type" value="Genomic_DNA"/>
</dbReference>
<sequence length="614" mass="68207">MRAIILEALHISKRLPHVRREDLKDLWRAALLVWKSAPGWAVASIALVIPQGVLPLASLYVMKLIVDCVATGYSSADSEAVTGQLLMFVALAILVELLSILIQSAANIASEFQSTLVSDHTQDILHAKSVAIDLEYYESPKYYDTLHRAQQEAAYRPIHIVRSLTQLAQNAISMASTVALLFLASWAIVVALLMASIPGILVQMIYSGKLYRWQVSRTEKDRKSWYLHWLLTDKSFAKEIRLFDLGSIFRDRYTALREQLRKEKLDLSVSKSKANLAAQAIESMAVFGSLAFLAMEGMKGNITIGDITMYFGALVQGKAVIGSLLMSLTGLYEDRLFITNLYDFLDLEPSIKDPLNPVRVPRPIEKDITFEGISFSYPGSSSVTLRDVSMEIKPGQVIALVGGNGSGKTTLIKLLCRLYDPQKGRIAIDGVDLKDMRVSDLRREISVVFQDYAQYNLSLAENIWLGSAAGPLDMGKVAKAAKDSGADRILKRLEAGYETTLGKWFDNGTDLSIGEWQKVALARAFIRDSQIIIMDEPTSSLDPKAEAEVFAKFRELAKGKTAIVIGHRLSTVRMADCIYLLNDGHIAEKGNHEELMALKGEYAQLFEIQAMNYR</sequence>
<dbReference type="PROSITE" id="PS50929">
    <property type="entry name" value="ABC_TM1F"/>
    <property type="match status" value="1"/>
</dbReference>
<dbReference type="GO" id="GO:0005524">
    <property type="term" value="F:ATP binding"/>
    <property type="evidence" value="ECO:0007669"/>
    <property type="project" value="UniProtKB-KW"/>
</dbReference>
<keyword evidence="4 9" id="KW-0812">Transmembrane</keyword>
<dbReference type="Gene3D" id="3.40.50.300">
    <property type="entry name" value="P-loop containing nucleotide triphosphate hydrolases"/>
    <property type="match status" value="1"/>
</dbReference>
<evidence type="ECO:0000256" key="7">
    <source>
        <dbReference type="ARBA" id="ARBA00022989"/>
    </source>
</evidence>
<dbReference type="InterPro" id="IPR003593">
    <property type="entry name" value="AAA+_ATPase"/>
</dbReference>
<feature type="domain" description="ABC transporter" evidence="10">
    <location>
        <begin position="368"/>
        <end position="608"/>
    </location>
</feature>
<protein>
    <submittedName>
        <fullName evidence="12">Lipid a export atp-binding/permease protein msba</fullName>
    </submittedName>
</protein>
<comment type="caution">
    <text evidence="12">The sequence shown here is derived from an EMBL/GenBank/DDBJ whole genome shotgun (WGS) entry which is preliminary data.</text>
</comment>
<dbReference type="PROSITE" id="PS50893">
    <property type="entry name" value="ABC_TRANSPORTER_2"/>
    <property type="match status" value="1"/>
</dbReference>
<organism evidence="12">
    <name type="scientific">hydrocarbon metagenome</name>
    <dbReference type="NCBI Taxonomy" id="938273"/>
    <lineage>
        <taxon>unclassified sequences</taxon>
        <taxon>metagenomes</taxon>
        <taxon>ecological metagenomes</taxon>
    </lineage>
</organism>
<keyword evidence="2" id="KW-0813">Transport</keyword>
<comment type="subcellular location">
    <subcellularLocation>
        <location evidence="1">Cell membrane</location>
        <topology evidence="1">Multi-pass membrane protein</topology>
    </subcellularLocation>
</comment>
<evidence type="ECO:0000313" key="12">
    <source>
        <dbReference type="EMBL" id="KUG17232.1"/>
    </source>
</evidence>
<dbReference type="PANTHER" id="PTHR43394:SF1">
    <property type="entry name" value="ATP-BINDING CASSETTE SUB-FAMILY B MEMBER 10, MITOCHONDRIAL"/>
    <property type="match status" value="1"/>
</dbReference>
<dbReference type="SUPFAM" id="SSF90123">
    <property type="entry name" value="ABC transporter transmembrane region"/>
    <property type="match status" value="1"/>
</dbReference>
<dbReference type="InterPro" id="IPR011527">
    <property type="entry name" value="ABC1_TM_dom"/>
</dbReference>
<evidence type="ECO:0000256" key="3">
    <source>
        <dbReference type="ARBA" id="ARBA00022475"/>
    </source>
</evidence>
<dbReference type="InterPro" id="IPR003439">
    <property type="entry name" value="ABC_transporter-like_ATP-bd"/>
</dbReference>
<evidence type="ECO:0000259" key="11">
    <source>
        <dbReference type="PROSITE" id="PS50929"/>
    </source>
</evidence>
<dbReference type="FunFam" id="3.40.50.300:FF:000221">
    <property type="entry name" value="Multidrug ABC transporter ATP-binding protein"/>
    <property type="match status" value="1"/>
</dbReference>
<dbReference type="InterPro" id="IPR039421">
    <property type="entry name" value="Type_1_exporter"/>
</dbReference>
<evidence type="ECO:0000256" key="4">
    <source>
        <dbReference type="ARBA" id="ARBA00022692"/>
    </source>
</evidence>
<dbReference type="InterPro" id="IPR027417">
    <property type="entry name" value="P-loop_NTPase"/>
</dbReference>
<dbReference type="SMART" id="SM00382">
    <property type="entry name" value="AAA"/>
    <property type="match status" value="1"/>
</dbReference>
<evidence type="ECO:0000259" key="10">
    <source>
        <dbReference type="PROSITE" id="PS50893"/>
    </source>
</evidence>
<proteinExistence type="predicted"/>
<accession>A0A0W8F8K7</accession>
<evidence type="ECO:0000256" key="6">
    <source>
        <dbReference type="ARBA" id="ARBA00022840"/>
    </source>
</evidence>
<keyword evidence="5" id="KW-0547">Nucleotide-binding</keyword>